<reference evidence="1" key="1">
    <citation type="journal article" date="2020" name="Stud. Mycol.">
        <title>101 Dothideomycetes genomes: a test case for predicting lifestyles and emergence of pathogens.</title>
        <authorList>
            <person name="Haridas S."/>
            <person name="Albert R."/>
            <person name="Binder M."/>
            <person name="Bloem J."/>
            <person name="Labutti K."/>
            <person name="Salamov A."/>
            <person name="Andreopoulos B."/>
            <person name="Baker S."/>
            <person name="Barry K."/>
            <person name="Bills G."/>
            <person name="Bluhm B."/>
            <person name="Cannon C."/>
            <person name="Castanera R."/>
            <person name="Culley D."/>
            <person name="Daum C."/>
            <person name="Ezra D."/>
            <person name="Gonzalez J."/>
            <person name="Henrissat B."/>
            <person name="Kuo A."/>
            <person name="Liang C."/>
            <person name="Lipzen A."/>
            <person name="Lutzoni F."/>
            <person name="Magnuson J."/>
            <person name="Mondo S."/>
            <person name="Nolan M."/>
            <person name="Ohm R."/>
            <person name="Pangilinan J."/>
            <person name="Park H.-J."/>
            <person name="Ramirez L."/>
            <person name="Alfaro M."/>
            <person name="Sun H."/>
            <person name="Tritt A."/>
            <person name="Yoshinaga Y."/>
            <person name="Zwiers L.-H."/>
            <person name="Turgeon B."/>
            <person name="Goodwin S."/>
            <person name="Spatafora J."/>
            <person name="Crous P."/>
            <person name="Grigoriev I."/>
        </authorList>
    </citation>
    <scope>NUCLEOTIDE SEQUENCE</scope>
    <source>
        <strain evidence="1">CBS 109.77</strain>
    </source>
</reference>
<gene>
    <name evidence="1" type="ORF">K505DRAFT_19647</name>
</gene>
<accession>A0A6A6XF55</accession>
<organism evidence="1 2">
    <name type="scientific">Melanomma pulvis-pyrius CBS 109.77</name>
    <dbReference type="NCBI Taxonomy" id="1314802"/>
    <lineage>
        <taxon>Eukaryota</taxon>
        <taxon>Fungi</taxon>
        <taxon>Dikarya</taxon>
        <taxon>Ascomycota</taxon>
        <taxon>Pezizomycotina</taxon>
        <taxon>Dothideomycetes</taxon>
        <taxon>Pleosporomycetidae</taxon>
        <taxon>Pleosporales</taxon>
        <taxon>Melanommataceae</taxon>
        <taxon>Melanomma</taxon>
    </lineage>
</organism>
<dbReference type="Proteomes" id="UP000799757">
    <property type="component" value="Unassembled WGS sequence"/>
</dbReference>
<proteinExistence type="predicted"/>
<protein>
    <submittedName>
        <fullName evidence="1">Uncharacterized protein</fullName>
    </submittedName>
</protein>
<keyword evidence="2" id="KW-1185">Reference proteome</keyword>
<dbReference type="EMBL" id="MU001874">
    <property type="protein sequence ID" value="KAF2794951.1"/>
    <property type="molecule type" value="Genomic_DNA"/>
</dbReference>
<evidence type="ECO:0000313" key="1">
    <source>
        <dbReference type="EMBL" id="KAF2794951.1"/>
    </source>
</evidence>
<name>A0A6A6XF55_9PLEO</name>
<dbReference type="AlphaFoldDB" id="A0A6A6XF55"/>
<evidence type="ECO:0000313" key="2">
    <source>
        <dbReference type="Proteomes" id="UP000799757"/>
    </source>
</evidence>
<sequence length="157" mass="17998">MSPLEGHILQLPNVSAEFVHMLRNDRKGHQTRLEMTSLWEFVLETLNESTSKAKLKQLNIGFEIRYYGDSEDLFSSDPTPSIDLQHVFFLTAPSLRRVELTIVLVFGWELNDRKPTLDGKGGLHLREEVLWIGKAMVGGEANVRSTVMDEFYPTMKF</sequence>